<proteinExistence type="predicted"/>
<reference evidence="3 4" key="1">
    <citation type="journal article" date="2019" name="Int. J. Syst. Evol. Microbiol.">
        <title>The Global Catalogue of Microorganisms (GCM) 10K type strain sequencing project: providing services to taxonomists for standard genome sequencing and annotation.</title>
        <authorList>
            <consortium name="The Broad Institute Genomics Platform"/>
            <consortium name="The Broad Institute Genome Sequencing Center for Infectious Disease"/>
            <person name="Wu L."/>
            <person name="Ma J."/>
        </authorList>
    </citation>
    <scope>NUCLEOTIDE SEQUENCE [LARGE SCALE GENOMIC DNA]</scope>
    <source>
        <strain evidence="3 4">JCM 15572</strain>
    </source>
</reference>
<evidence type="ECO:0000259" key="2">
    <source>
        <dbReference type="Pfam" id="PF01345"/>
    </source>
</evidence>
<comment type="caution">
    <text evidence="3">The sequence shown here is derived from an EMBL/GenBank/DDBJ whole genome shotgun (WGS) entry which is preliminary data.</text>
</comment>
<dbReference type="Proteomes" id="UP001501705">
    <property type="component" value="Unassembled WGS sequence"/>
</dbReference>
<dbReference type="InterPro" id="IPR001434">
    <property type="entry name" value="OmcB-like_DUF11"/>
</dbReference>
<feature type="chain" id="PRO_5047041174" evidence="1">
    <location>
        <begin position="29"/>
        <end position="285"/>
    </location>
</feature>
<keyword evidence="1" id="KW-0732">Signal</keyword>
<feature type="signal peptide" evidence="1">
    <location>
        <begin position="1"/>
        <end position="28"/>
    </location>
</feature>
<sequence>MHAWKLLRAALITGIVGASLAVPVAASADDPPSTTVQVSQTTLSPGETFTVTQTVTNVADFTFEGAKAALYAKDQTLTDWLELVSCTGANCFVAEGAHFRASFGDVPAGESRTVVWTLRVKDNPKSEPFILRHQFLADNYAFEIFSGPTITITPNTPPAADLAVSMTAAVRSAVTARITYTITVQNNGPADATGIRVVGAYPAGLTYAGTTCTRVGTSRSVNCDIASLASGASTTRTITADTGLLTVGALTGTAQRTASSPSDPVATNDKASRTCTALTGLIVRC</sequence>
<dbReference type="EMBL" id="BAAAPH010000008">
    <property type="protein sequence ID" value="GAA1571990.1"/>
    <property type="molecule type" value="Genomic_DNA"/>
</dbReference>
<evidence type="ECO:0000256" key="1">
    <source>
        <dbReference type="SAM" id="SignalP"/>
    </source>
</evidence>
<gene>
    <name evidence="3" type="ORF">GCM10009804_30400</name>
</gene>
<dbReference type="InterPro" id="IPR013783">
    <property type="entry name" value="Ig-like_fold"/>
</dbReference>
<accession>A0ABN2D7F2</accession>
<feature type="domain" description="DUF11" evidence="2">
    <location>
        <begin position="161"/>
        <end position="274"/>
    </location>
</feature>
<dbReference type="InterPro" id="IPR047589">
    <property type="entry name" value="DUF11_rpt"/>
</dbReference>
<dbReference type="Pfam" id="PF01345">
    <property type="entry name" value="DUF11"/>
    <property type="match status" value="1"/>
</dbReference>
<dbReference type="PANTHER" id="PTHR34819:SF5">
    <property type="entry name" value="CONSERVED REPEAT DOMAIN PROTEIN"/>
    <property type="match status" value="1"/>
</dbReference>
<dbReference type="PANTHER" id="PTHR34819">
    <property type="entry name" value="LARGE CYSTEINE-RICH PERIPLASMIC PROTEIN OMCB"/>
    <property type="match status" value="1"/>
</dbReference>
<dbReference type="Gene3D" id="2.60.40.10">
    <property type="entry name" value="Immunoglobulins"/>
    <property type="match status" value="1"/>
</dbReference>
<evidence type="ECO:0000313" key="4">
    <source>
        <dbReference type="Proteomes" id="UP001501705"/>
    </source>
</evidence>
<protein>
    <submittedName>
        <fullName evidence="3">DUF11 domain-containing protein</fullName>
    </submittedName>
</protein>
<dbReference type="NCBIfam" id="TIGR01451">
    <property type="entry name" value="B_ant_repeat"/>
    <property type="match status" value="1"/>
</dbReference>
<keyword evidence="4" id="KW-1185">Reference proteome</keyword>
<name>A0ABN2D7F2_9ACTN</name>
<dbReference type="InterPro" id="IPR051172">
    <property type="entry name" value="Chlamydia_OmcB"/>
</dbReference>
<evidence type="ECO:0000313" key="3">
    <source>
        <dbReference type="EMBL" id="GAA1571990.1"/>
    </source>
</evidence>
<organism evidence="3 4">
    <name type="scientific">Kribbella hippodromi</name>
    <dbReference type="NCBI Taxonomy" id="434347"/>
    <lineage>
        <taxon>Bacteria</taxon>
        <taxon>Bacillati</taxon>
        <taxon>Actinomycetota</taxon>
        <taxon>Actinomycetes</taxon>
        <taxon>Propionibacteriales</taxon>
        <taxon>Kribbellaceae</taxon>
        <taxon>Kribbella</taxon>
    </lineage>
</organism>